<reference evidence="1 2" key="1">
    <citation type="journal article" date="2018" name="Front. Plant Sci.">
        <title>Red Clover (Trifolium pratense) and Zigzag Clover (T. medium) - A Picture of Genomic Similarities and Differences.</title>
        <authorList>
            <person name="Dluhosova J."/>
            <person name="Istvanek J."/>
            <person name="Nedelnik J."/>
            <person name="Repkova J."/>
        </authorList>
    </citation>
    <scope>NUCLEOTIDE SEQUENCE [LARGE SCALE GENOMIC DNA]</scope>
    <source>
        <strain evidence="2">cv. 10/8</strain>
        <tissue evidence="1">Leaf</tissue>
    </source>
</reference>
<name>A0A392NG53_9FABA</name>
<accession>A0A392NG53</accession>
<sequence length="110" mass="12017">MSFHESRHRISCVTKLTLEGRTDVSVQALCSAISDGGNFPSLRSRDKHLNSSVSNLHALHMGGCIGVSELSLQDLMSQTQVLKSLCLRGTHLVDQALYNFKGSSLEMLDV</sequence>
<comment type="caution">
    <text evidence="1">The sequence shown here is derived from an EMBL/GenBank/DDBJ whole genome shotgun (WGS) entry which is preliminary data.</text>
</comment>
<dbReference type="Proteomes" id="UP000265520">
    <property type="component" value="Unassembled WGS sequence"/>
</dbReference>
<feature type="non-terminal residue" evidence="1">
    <location>
        <position position="110"/>
    </location>
</feature>
<dbReference type="SUPFAM" id="SSF52047">
    <property type="entry name" value="RNI-like"/>
    <property type="match status" value="1"/>
</dbReference>
<protein>
    <submittedName>
        <fullName evidence="1">BTB/POZ domain-containing protein</fullName>
    </submittedName>
</protein>
<organism evidence="1 2">
    <name type="scientific">Trifolium medium</name>
    <dbReference type="NCBI Taxonomy" id="97028"/>
    <lineage>
        <taxon>Eukaryota</taxon>
        <taxon>Viridiplantae</taxon>
        <taxon>Streptophyta</taxon>
        <taxon>Embryophyta</taxon>
        <taxon>Tracheophyta</taxon>
        <taxon>Spermatophyta</taxon>
        <taxon>Magnoliopsida</taxon>
        <taxon>eudicotyledons</taxon>
        <taxon>Gunneridae</taxon>
        <taxon>Pentapetalae</taxon>
        <taxon>rosids</taxon>
        <taxon>fabids</taxon>
        <taxon>Fabales</taxon>
        <taxon>Fabaceae</taxon>
        <taxon>Papilionoideae</taxon>
        <taxon>50 kb inversion clade</taxon>
        <taxon>NPAAA clade</taxon>
        <taxon>Hologalegina</taxon>
        <taxon>IRL clade</taxon>
        <taxon>Trifolieae</taxon>
        <taxon>Trifolium</taxon>
    </lineage>
</organism>
<dbReference type="InterPro" id="IPR032675">
    <property type="entry name" value="LRR_dom_sf"/>
</dbReference>
<evidence type="ECO:0000313" key="1">
    <source>
        <dbReference type="EMBL" id="MCH98068.1"/>
    </source>
</evidence>
<dbReference type="Gene3D" id="3.80.10.10">
    <property type="entry name" value="Ribonuclease Inhibitor"/>
    <property type="match status" value="1"/>
</dbReference>
<dbReference type="AlphaFoldDB" id="A0A392NG53"/>
<dbReference type="EMBL" id="LXQA010036631">
    <property type="protein sequence ID" value="MCH98068.1"/>
    <property type="molecule type" value="Genomic_DNA"/>
</dbReference>
<evidence type="ECO:0000313" key="2">
    <source>
        <dbReference type="Proteomes" id="UP000265520"/>
    </source>
</evidence>
<keyword evidence="2" id="KW-1185">Reference proteome</keyword>
<proteinExistence type="predicted"/>
<gene>
    <name evidence="1" type="ORF">A2U01_0019067</name>
</gene>